<dbReference type="CDD" id="cd00209">
    <property type="entry name" value="DHFR"/>
    <property type="match status" value="1"/>
</dbReference>
<comment type="pathway">
    <text evidence="1 8">Cofactor biosynthesis; tetrahydrofolate biosynthesis; 5,6,7,8-tetrahydrofolate from 7,8-dihydrofolate: step 1/1.</text>
</comment>
<dbReference type="InterPro" id="IPR024072">
    <property type="entry name" value="DHFR-like_dom_sf"/>
</dbReference>
<dbReference type="InterPro" id="IPR017925">
    <property type="entry name" value="DHFR_CS"/>
</dbReference>
<dbReference type="EMBL" id="JACHBK010000003">
    <property type="protein sequence ID" value="MBB5535104.1"/>
    <property type="molecule type" value="Genomic_DNA"/>
</dbReference>
<dbReference type="PROSITE" id="PS51330">
    <property type="entry name" value="DHFR_2"/>
    <property type="match status" value="1"/>
</dbReference>
<dbReference type="SUPFAM" id="SSF53597">
    <property type="entry name" value="Dihydrofolate reductase-like"/>
    <property type="match status" value="1"/>
</dbReference>
<proteinExistence type="inferred from homology"/>
<keyword evidence="12" id="KW-1185">Reference proteome</keyword>
<dbReference type="PRINTS" id="PR00070">
    <property type="entry name" value="DHFR"/>
</dbReference>
<dbReference type="FunFam" id="3.40.430.10:FF:000001">
    <property type="entry name" value="Dihydrofolate reductase"/>
    <property type="match status" value="1"/>
</dbReference>
<gene>
    <name evidence="11" type="ORF">GGD55_001787</name>
</gene>
<accession>A0A7W8UAA3</accession>
<evidence type="ECO:0000256" key="2">
    <source>
        <dbReference type="ARBA" id="ARBA00009539"/>
    </source>
</evidence>
<dbReference type="GO" id="GO:0046654">
    <property type="term" value="P:tetrahydrofolate biosynthetic process"/>
    <property type="evidence" value="ECO:0007669"/>
    <property type="project" value="UniProtKB-UniPathway"/>
</dbReference>
<name>A0A7W8UAA3_9HYPH</name>
<dbReference type="PANTHER" id="PTHR48069:SF3">
    <property type="entry name" value="DIHYDROFOLATE REDUCTASE"/>
    <property type="match status" value="1"/>
</dbReference>
<comment type="function">
    <text evidence="7 8">Key enzyme in folate metabolism. Catalyzes an essential reaction for de novo glycine and purine synthesis, and for DNA precursor synthesis.</text>
</comment>
<dbReference type="GO" id="GO:0006730">
    <property type="term" value="P:one-carbon metabolic process"/>
    <property type="evidence" value="ECO:0007669"/>
    <property type="project" value="UniProtKB-KW"/>
</dbReference>
<evidence type="ECO:0000256" key="1">
    <source>
        <dbReference type="ARBA" id="ARBA00004903"/>
    </source>
</evidence>
<protein>
    <recommendedName>
        <fullName evidence="3 8">Dihydrofolate reductase</fullName>
        <ecNumber evidence="3 8">1.5.1.3</ecNumber>
    </recommendedName>
</protein>
<keyword evidence="5 8" id="KW-0521">NADP</keyword>
<comment type="caution">
    <text evidence="11">The sequence shown here is derived from an EMBL/GenBank/DDBJ whole genome shotgun (WGS) entry which is preliminary data.</text>
</comment>
<dbReference type="InterPro" id="IPR001796">
    <property type="entry name" value="DHFR_dom"/>
</dbReference>
<dbReference type="UniPathway" id="UPA00077">
    <property type="reaction ID" value="UER00158"/>
</dbReference>
<comment type="similarity">
    <text evidence="2 8 9">Belongs to the dihydrofolate reductase family.</text>
</comment>
<evidence type="ECO:0000313" key="12">
    <source>
        <dbReference type="Proteomes" id="UP000585507"/>
    </source>
</evidence>
<sequence length="171" mass="18607">MTETKVTIVVAVSANGVIGRDGGLPWHLPTDLKRFKALTLGKPVIMGRKTWASIGRPLPGRPNIVISRDPDFRAEGATAVGSLDEAITLARQQARALGVDEVCVIGGGEIYRQAMRAADILHITQVSAEVDGDTRFPPVDPGIFERIVDEPLPQGEKDSHAMRFSTWRRKS</sequence>
<dbReference type="EC" id="1.5.1.3" evidence="3 8"/>
<dbReference type="GO" id="GO:0004146">
    <property type="term" value="F:dihydrofolate reductase activity"/>
    <property type="evidence" value="ECO:0007669"/>
    <property type="project" value="UniProtKB-EC"/>
</dbReference>
<comment type="catalytic activity">
    <reaction evidence="8">
        <text>(6S)-5,6,7,8-tetrahydrofolate + NADP(+) = 7,8-dihydrofolate + NADPH + H(+)</text>
        <dbReference type="Rhea" id="RHEA:15009"/>
        <dbReference type="ChEBI" id="CHEBI:15378"/>
        <dbReference type="ChEBI" id="CHEBI:57451"/>
        <dbReference type="ChEBI" id="CHEBI:57453"/>
        <dbReference type="ChEBI" id="CHEBI:57783"/>
        <dbReference type="ChEBI" id="CHEBI:58349"/>
        <dbReference type="EC" id="1.5.1.3"/>
    </reaction>
</comment>
<dbReference type="GO" id="GO:0005829">
    <property type="term" value="C:cytosol"/>
    <property type="evidence" value="ECO:0007669"/>
    <property type="project" value="TreeGrafter"/>
</dbReference>
<evidence type="ECO:0000256" key="3">
    <source>
        <dbReference type="ARBA" id="ARBA00012856"/>
    </source>
</evidence>
<evidence type="ECO:0000313" key="11">
    <source>
        <dbReference type="EMBL" id="MBB5535104.1"/>
    </source>
</evidence>
<keyword evidence="4 8" id="KW-0554">One-carbon metabolism</keyword>
<evidence type="ECO:0000259" key="10">
    <source>
        <dbReference type="PROSITE" id="PS51330"/>
    </source>
</evidence>
<dbReference type="Proteomes" id="UP000585507">
    <property type="component" value="Unassembled WGS sequence"/>
</dbReference>
<dbReference type="PANTHER" id="PTHR48069">
    <property type="entry name" value="DIHYDROFOLATE REDUCTASE"/>
    <property type="match status" value="1"/>
</dbReference>
<evidence type="ECO:0000256" key="5">
    <source>
        <dbReference type="ARBA" id="ARBA00022857"/>
    </source>
</evidence>
<keyword evidence="6 8" id="KW-0560">Oxidoreductase</keyword>
<dbReference type="GO" id="GO:0046452">
    <property type="term" value="P:dihydrofolate metabolic process"/>
    <property type="evidence" value="ECO:0007669"/>
    <property type="project" value="TreeGrafter"/>
</dbReference>
<evidence type="ECO:0000256" key="8">
    <source>
        <dbReference type="PIRNR" id="PIRNR000194"/>
    </source>
</evidence>
<dbReference type="InterPro" id="IPR012259">
    <property type="entry name" value="DHFR"/>
</dbReference>
<reference evidence="11 12" key="1">
    <citation type="submission" date="2020-08" db="EMBL/GenBank/DDBJ databases">
        <title>Genomic Encyclopedia of Type Strains, Phase IV (KMG-V): Genome sequencing to study the core and pangenomes of soil and plant-associated prokaryotes.</title>
        <authorList>
            <person name="Whitman W."/>
        </authorList>
    </citation>
    <scope>NUCLEOTIDE SEQUENCE [LARGE SCALE GENOMIC DNA]</scope>
    <source>
        <strain evidence="11 12">SEMIA 4084</strain>
    </source>
</reference>
<evidence type="ECO:0000256" key="9">
    <source>
        <dbReference type="RuleBase" id="RU004474"/>
    </source>
</evidence>
<dbReference type="PROSITE" id="PS00075">
    <property type="entry name" value="DHFR_1"/>
    <property type="match status" value="1"/>
</dbReference>
<dbReference type="Pfam" id="PF00186">
    <property type="entry name" value="DHFR_1"/>
    <property type="match status" value="1"/>
</dbReference>
<evidence type="ECO:0000256" key="6">
    <source>
        <dbReference type="ARBA" id="ARBA00023002"/>
    </source>
</evidence>
<dbReference type="GO" id="GO:0070401">
    <property type="term" value="F:NADP+ binding"/>
    <property type="evidence" value="ECO:0007669"/>
    <property type="project" value="UniProtKB-ARBA"/>
</dbReference>
<organism evidence="11 12">
    <name type="scientific">Rhizobium giardinii</name>
    <dbReference type="NCBI Taxonomy" id="56731"/>
    <lineage>
        <taxon>Bacteria</taxon>
        <taxon>Pseudomonadati</taxon>
        <taxon>Pseudomonadota</taxon>
        <taxon>Alphaproteobacteria</taxon>
        <taxon>Hyphomicrobiales</taxon>
        <taxon>Rhizobiaceae</taxon>
        <taxon>Rhizobium/Agrobacterium group</taxon>
        <taxon>Rhizobium</taxon>
    </lineage>
</organism>
<dbReference type="RefSeq" id="WP_018324321.1">
    <property type="nucleotide sequence ID" value="NZ_JACHBK010000003.1"/>
</dbReference>
<dbReference type="AlphaFoldDB" id="A0A7W8UAA3"/>
<dbReference type="PIRSF" id="PIRSF000194">
    <property type="entry name" value="DHFR"/>
    <property type="match status" value="1"/>
</dbReference>
<dbReference type="Gene3D" id="3.40.430.10">
    <property type="entry name" value="Dihydrofolate Reductase, subunit A"/>
    <property type="match status" value="1"/>
</dbReference>
<feature type="domain" description="DHFR" evidence="10">
    <location>
        <begin position="5"/>
        <end position="169"/>
    </location>
</feature>
<dbReference type="GO" id="GO:0046655">
    <property type="term" value="P:folic acid metabolic process"/>
    <property type="evidence" value="ECO:0007669"/>
    <property type="project" value="TreeGrafter"/>
</dbReference>
<evidence type="ECO:0000256" key="7">
    <source>
        <dbReference type="ARBA" id="ARBA00025067"/>
    </source>
</evidence>
<evidence type="ECO:0000256" key="4">
    <source>
        <dbReference type="ARBA" id="ARBA00022563"/>
    </source>
</evidence>